<feature type="transmembrane region" description="Helical" evidence="1">
    <location>
        <begin position="71"/>
        <end position="90"/>
    </location>
</feature>
<evidence type="ECO:0008006" key="4">
    <source>
        <dbReference type="Google" id="ProtNLM"/>
    </source>
</evidence>
<evidence type="ECO:0000256" key="1">
    <source>
        <dbReference type="SAM" id="Phobius"/>
    </source>
</evidence>
<dbReference type="RefSeq" id="WP_028873420.1">
    <property type="nucleotide sequence ID" value="NZ_VOSB01000002.1"/>
</dbReference>
<name>A0A5C7BFL3_9FLAO</name>
<protein>
    <recommendedName>
        <fullName evidence="4">DUF3379 domain-containing protein</fullName>
    </recommendedName>
</protein>
<accession>A0A5C7BFL3</accession>
<dbReference type="AlphaFoldDB" id="A0A5C7BFL3"/>
<keyword evidence="1" id="KW-0472">Membrane</keyword>
<proteinExistence type="predicted"/>
<keyword evidence="3" id="KW-1185">Reference proteome</keyword>
<dbReference type="Proteomes" id="UP000321938">
    <property type="component" value="Unassembled WGS sequence"/>
</dbReference>
<dbReference type="OrthoDB" id="1098521at2"/>
<keyword evidence="1" id="KW-0812">Transmembrane</keyword>
<gene>
    <name evidence="2" type="ORF">ES692_01630</name>
</gene>
<keyword evidence="1" id="KW-1133">Transmembrane helix</keyword>
<sequence>MVFNSIEKLLEKYDNGETTIKEEQKLKAYFTQDDVVPHLESYRVMFQYFSTTKQEDLYTKDVPLKTKKSNIYQWISVAALLVLSLGIFTTQFGDNKKTYSELTMQEQKDYDQAVEVFSLVGSKFDQGESNMAAFGLMSNKLSQGVGKFEHVSEFSEATNKMFKSKKKKQNK</sequence>
<dbReference type="STRING" id="1123037.GCA_000425305_00513"/>
<reference evidence="2 3" key="1">
    <citation type="submission" date="2019-08" db="EMBL/GenBank/DDBJ databases">
        <title>Genome of Psychroserpens burtonensis ACAM 167.</title>
        <authorList>
            <person name="Bowman J.P."/>
        </authorList>
    </citation>
    <scope>NUCLEOTIDE SEQUENCE [LARGE SCALE GENOMIC DNA]</scope>
    <source>
        <strain evidence="2 3">ACAM 167</strain>
    </source>
</reference>
<comment type="caution">
    <text evidence="2">The sequence shown here is derived from an EMBL/GenBank/DDBJ whole genome shotgun (WGS) entry which is preliminary data.</text>
</comment>
<organism evidence="2 3">
    <name type="scientific">Psychroserpens burtonensis</name>
    <dbReference type="NCBI Taxonomy" id="49278"/>
    <lineage>
        <taxon>Bacteria</taxon>
        <taxon>Pseudomonadati</taxon>
        <taxon>Bacteroidota</taxon>
        <taxon>Flavobacteriia</taxon>
        <taxon>Flavobacteriales</taxon>
        <taxon>Flavobacteriaceae</taxon>
        <taxon>Psychroserpens</taxon>
    </lineage>
</organism>
<evidence type="ECO:0000313" key="3">
    <source>
        <dbReference type="Proteomes" id="UP000321938"/>
    </source>
</evidence>
<evidence type="ECO:0000313" key="2">
    <source>
        <dbReference type="EMBL" id="TXE19985.1"/>
    </source>
</evidence>
<dbReference type="EMBL" id="VOSB01000002">
    <property type="protein sequence ID" value="TXE19985.1"/>
    <property type="molecule type" value="Genomic_DNA"/>
</dbReference>